<dbReference type="Proteomes" id="UP000176493">
    <property type="component" value="Unassembled WGS sequence"/>
</dbReference>
<dbReference type="InterPro" id="IPR041049">
    <property type="entry name" value="DUF5615"/>
</dbReference>
<organism evidence="2 3">
    <name type="scientific">Candidatus Taylorbacteria bacterium RIFCSPHIGHO2_02_49_25</name>
    <dbReference type="NCBI Taxonomy" id="1802305"/>
    <lineage>
        <taxon>Bacteria</taxon>
        <taxon>Candidatus Tayloriibacteriota</taxon>
    </lineage>
</organism>
<dbReference type="EMBL" id="MHRJ01000035">
    <property type="protein sequence ID" value="OHA21945.1"/>
    <property type="molecule type" value="Genomic_DNA"/>
</dbReference>
<proteinExistence type="predicted"/>
<name>A0A1G2MDE9_9BACT</name>
<dbReference type="AlphaFoldDB" id="A0A1G2MDE9"/>
<comment type="caution">
    <text evidence="2">The sequence shown here is derived from an EMBL/GenBank/DDBJ whole genome shotgun (WGS) entry which is preliminary data.</text>
</comment>
<evidence type="ECO:0000313" key="2">
    <source>
        <dbReference type="EMBL" id="OHA21945.1"/>
    </source>
</evidence>
<gene>
    <name evidence="2" type="ORF">A2W52_01550</name>
</gene>
<feature type="domain" description="DUF5615" evidence="1">
    <location>
        <begin position="1"/>
        <end position="101"/>
    </location>
</feature>
<protein>
    <recommendedName>
        <fullName evidence="1">DUF5615 domain-containing protein</fullName>
    </recommendedName>
</protein>
<reference evidence="2 3" key="1">
    <citation type="journal article" date="2016" name="Nat. Commun.">
        <title>Thousands of microbial genomes shed light on interconnected biogeochemical processes in an aquifer system.</title>
        <authorList>
            <person name="Anantharaman K."/>
            <person name="Brown C.T."/>
            <person name="Hug L.A."/>
            <person name="Sharon I."/>
            <person name="Castelle C.J."/>
            <person name="Probst A.J."/>
            <person name="Thomas B.C."/>
            <person name="Singh A."/>
            <person name="Wilkins M.J."/>
            <person name="Karaoz U."/>
            <person name="Brodie E.L."/>
            <person name="Williams K.H."/>
            <person name="Hubbard S.S."/>
            <person name="Banfield J.F."/>
        </authorList>
    </citation>
    <scope>NUCLEOTIDE SEQUENCE [LARGE SCALE GENOMIC DNA]</scope>
</reference>
<dbReference type="Pfam" id="PF18480">
    <property type="entry name" value="DUF5615"/>
    <property type="match status" value="1"/>
</dbReference>
<sequence>MRFLLDANIALSVKQKLRIAGFEAFHVADVKLGTASDGEILAFAKRHRYIVITHDKDFGNVIRIPIASRRGVILLRLRDQRPDNVIRHLLLFLAKHVKTDSTLVILSEHRYRIYRPSQ</sequence>
<evidence type="ECO:0000313" key="3">
    <source>
        <dbReference type="Proteomes" id="UP000176493"/>
    </source>
</evidence>
<evidence type="ECO:0000259" key="1">
    <source>
        <dbReference type="Pfam" id="PF18480"/>
    </source>
</evidence>
<accession>A0A1G2MDE9</accession>